<comment type="similarity">
    <text evidence="10 12">Belongs to the peptidase S1 family. CLIP subfamily.</text>
</comment>
<dbReference type="Pfam" id="PF00089">
    <property type="entry name" value="Trypsin"/>
    <property type="match status" value="1"/>
</dbReference>
<evidence type="ECO:0000256" key="9">
    <source>
        <dbReference type="ARBA" id="ARBA00023180"/>
    </source>
</evidence>
<evidence type="ECO:0000313" key="14">
    <source>
        <dbReference type="EnsemblMetazoa" id="GBRI008730-PA"/>
    </source>
</evidence>
<dbReference type="AlphaFoldDB" id="A0A1A9W7B6"/>
<dbReference type="InterPro" id="IPR043504">
    <property type="entry name" value="Peptidase_S1_PA_chymotrypsin"/>
</dbReference>
<dbReference type="PANTHER" id="PTHR24256">
    <property type="entry name" value="TRYPTASE-RELATED"/>
    <property type="match status" value="1"/>
</dbReference>
<dbReference type="GO" id="GO:0006508">
    <property type="term" value="P:proteolysis"/>
    <property type="evidence" value="ECO:0007669"/>
    <property type="project" value="UniProtKB-KW"/>
</dbReference>
<reference evidence="14" key="2">
    <citation type="submission" date="2020-05" db="UniProtKB">
        <authorList>
            <consortium name="EnsemblMetazoa"/>
        </authorList>
    </citation>
    <scope>IDENTIFICATION</scope>
    <source>
        <strain evidence="14">IAEA</strain>
    </source>
</reference>
<organism evidence="14 15">
    <name type="scientific">Glossina brevipalpis</name>
    <dbReference type="NCBI Taxonomy" id="37001"/>
    <lineage>
        <taxon>Eukaryota</taxon>
        <taxon>Metazoa</taxon>
        <taxon>Ecdysozoa</taxon>
        <taxon>Arthropoda</taxon>
        <taxon>Hexapoda</taxon>
        <taxon>Insecta</taxon>
        <taxon>Pterygota</taxon>
        <taxon>Neoptera</taxon>
        <taxon>Endopterygota</taxon>
        <taxon>Diptera</taxon>
        <taxon>Brachycera</taxon>
        <taxon>Muscomorpha</taxon>
        <taxon>Hippoboscoidea</taxon>
        <taxon>Glossinidae</taxon>
        <taxon>Glossina</taxon>
    </lineage>
</organism>
<keyword evidence="6" id="KW-0106">Calcium</keyword>
<dbReference type="SMART" id="SM00020">
    <property type="entry name" value="Tryp_SPc"/>
    <property type="match status" value="1"/>
</dbReference>
<feature type="domain" description="Peptidase S1" evidence="13">
    <location>
        <begin position="141"/>
        <end position="392"/>
    </location>
</feature>
<comment type="domain">
    <text evidence="12">The clip domain consists of 35-55 residues which are 'knitted' together usually by 3 conserved disulfide bonds forming a clip-like compact structure.</text>
</comment>
<keyword evidence="4 11" id="KW-0378">Hydrolase</keyword>
<dbReference type="GO" id="GO:0004252">
    <property type="term" value="F:serine-type endopeptidase activity"/>
    <property type="evidence" value="ECO:0007669"/>
    <property type="project" value="UniProtKB-UniRule"/>
</dbReference>
<dbReference type="InterPro" id="IPR033116">
    <property type="entry name" value="TRYPSIN_SER"/>
</dbReference>
<dbReference type="CDD" id="cd00190">
    <property type="entry name" value="Tryp_SPc"/>
    <property type="match status" value="1"/>
</dbReference>
<dbReference type="VEuPathDB" id="VectorBase:GBRI008730"/>
<dbReference type="PROSITE" id="PS50240">
    <property type="entry name" value="TRYPSIN_DOM"/>
    <property type="match status" value="1"/>
</dbReference>
<dbReference type="PRINTS" id="PR00722">
    <property type="entry name" value="CHYMOTRYPSIN"/>
</dbReference>
<dbReference type="FunFam" id="2.40.10.10:FF:000028">
    <property type="entry name" value="Serine protease easter"/>
    <property type="match status" value="1"/>
</dbReference>
<keyword evidence="15" id="KW-1185">Reference proteome</keyword>
<dbReference type="GO" id="GO:0046872">
    <property type="term" value="F:metal ion binding"/>
    <property type="evidence" value="ECO:0007669"/>
    <property type="project" value="UniProtKB-KW"/>
</dbReference>
<dbReference type="FunFam" id="2.40.10.10:FF:000078">
    <property type="entry name" value="Serine protease H137"/>
    <property type="match status" value="1"/>
</dbReference>
<evidence type="ECO:0000256" key="12">
    <source>
        <dbReference type="RuleBase" id="RU366078"/>
    </source>
</evidence>
<keyword evidence="2" id="KW-0479">Metal-binding</keyword>
<feature type="signal peptide" evidence="12">
    <location>
        <begin position="1"/>
        <end position="25"/>
    </location>
</feature>
<evidence type="ECO:0000256" key="3">
    <source>
        <dbReference type="ARBA" id="ARBA00022729"/>
    </source>
</evidence>
<dbReference type="EC" id="3.4.21.-" evidence="11"/>
<sequence>MNLKKNISFTFLIFYLHLTSKITIGEDSCELPSYESGVCVPSKQCKFITDLYEKYVDRIPSHYIDYIIRSRCSKDTEPVRICCKPEQVIALLEPVETVLLDTTAKFVEDTDYNRDYVSQLNTKGLNILNSLNCGDSNTNRVLGGEETNLNEFPWMALLRYDSPSDEFKCGGALITNFYVLTAAHCVRTPDPIIGVRLGEHDLSKNVDCEERGDKVFCAPPVEDFGIKNILIHPKYSLRSRSNDIALLKLDRKVEFKIHIKPICLPVTQRSMEMDVNEKFFIGGWGVTEIGSHSSLLLKAFVNQYNHTVCQNAFKIPLNEKHLCAGDVKNGHDTCKGDSGGPLFQLAPYKRFKKYVQYGVVAAGGTACNFNYLLPSIYTNVVTFMPWITEHIVQQ</sequence>
<dbReference type="EnsemblMetazoa" id="GBRI008730-RA">
    <property type="protein sequence ID" value="GBRI008730-PA"/>
    <property type="gene ID" value="GBRI008730"/>
</dbReference>
<accession>A0A1A9W7B6</accession>
<evidence type="ECO:0000256" key="8">
    <source>
        <dbReference type="ARBA" id="ARBA00023157"/>
    </source>
</evidence>
<dbReference type="InterPro" id="IPR038565">
    <property type="entry name" value="CLIP_sf"/>
</dbReference>
<dbReference type="SMART" id="SM00680">
    <property type="entry name" value="CLIP"/>
    <property type="match status" value="1"/>
</dbReference>
<dbReference type="Proteomes" id="UP000091820">
    <property type="component" value="Unassembled WGS sequence"/>
</dbReference>
<evidence type="ECO:0000256" key="1">
    <source>
        <dbReference type="ARBA" id="ARBA00022670"/>
    </source>
</evidence>
<dbReference type="Pfam" id="PF12032">
    <property type="entry name" value="CLIP"/>
    <property type="match status" value="1"/>
</dbReference>
<dbReference type="InterPro" id="IPR022700">
    <property type="entry name" value="CLIP"/>
</dbReference>
<evidence type="ECO:0000313" key="15">
    <source>
        <dbReference type="Proteomes" id="UP000091820"/>
    </source>
</evidence>
<dbReference type="InterPro" id="IPR009003">
    <property type="entry name" value="Peptidase_S1_PA"/>
</dbReference>
<dbReference type="InterPro" id="IPR018114">
    <property type="entry name" value="TRYPSIN_HIS"/>
</dbReference>
<evidence type="ECO:0000256" key="10">
    <source>
        <dbReference type="ARBA" id="ARBA00024195"/>
    </source>
</evidence>
<dbReference type="GO" id="GO:0051604">
    <property type="term" value="P:protein maturation"/>
    <property type="evidence" value="ECO:0007669"/>
    <property type="project" value="UniProtKB-ARBA"/>
</dbReference>
<evidence type="ECO:0000256" key="6">
    <source>
        <dbReference type="ARBA" id="ARBA00022837"/>
    </source>
</evidence>
<comment type="subcellular location">
    <subcellularLocation>
        <location evidence="12">Secreted</location>
    </subcellularLocation>
</comment>
<dbReference type="PROSITE" id="PS00135">
    <property type="entry name" value="TRYPSIN_SER"/>
    <property type="match status" value="1"/>
</dbReference>
<keyword evidence="12" id="KW-0964">Secreted</keyword>
<evidence type="ECO:0000259" key="13">
    <source>
        <dbReference type="PROSITE" id="PS50240"/>
    </source>
</evidence>
<reference evidence="15" key="1">
    <citation type="submission" date="2014-03" db="EMBL/GenBank/DDBJ databases">
        <authorList>
            <person name="Aksoy S."/>
            <person name="Warren W."/>
            <person name="Wilson R.K."/>
        </authorList>
    </citation>
    <scope>NUCLEOTIDE SEQUENCE [LARGE SCALE GENOMIC DNA]</scope>
    <source>
        <strain evidence="15">IAEA</strain>
    </source>
</reference>
<evidence type="ECO:0000256" key="2">
    <source>
        <dbReference type="ARBA" id="ARBA00022723"/>
    </source>
</evidence>
<protein>
    <recommendedName>
        <fullName evidence="12">CLIP domain-containing serine protease</fullName>
        <ecNumber evidence="11">3.4.21.-</ecNumber>
    </recommendedName>
</protein>
<evidence type="ECO:0000256" key="5">
    <source>
        <dbReference type="ARBA" id="ARBA00022825"/>
    </source>
</evidence>
<dbReference type="InterPro" id="IPR001254">
    <property type="entry name" value="Trypsin_dom"/>
</dbReference>
<dbReference type="GO" id="GO:0005576">
    <property type="term" value="C:extracellular region"/>
    <property type="evidence" value="ECO:0007669"/>
    <property type="project" value="UniProtKB-SubCell"/>
</dbReference>
<evidence type="ECO:0000256" key="4">
    <source>
        <dbReference type="ARBA" id="ARBA00022801"/>
    </source>
</evidence>
<evidence type="ECO:0000256" key="7">
    <source>
        <dbReference type="ARBA" id="ARBA00023145"/>
    </source>
</evidence>
<keyword evidence="8" id="KW-1015">Disulfide bond</keyword>
<dbReference type="PROSITE" id="PS00134">
    <property type="entry name" value="TRYPSIN_HIS"/>
    <property type="match status" value="1"/>
</dbReference>
<keyword evidence="5 11" id="KW-0720">Serine protease</keyword>
<evidence type="ECO:0000256" key="11">
    <source>
        <dbReference type="RuleBase" id="RU363034"/>
    </source>
</evidence>
<proteinExistence type="inferred from homology"/>
<dbReference type="InterPro" id="IPR001314">
    <property type="entry name" value="Peptidase_S1A"/>
</dbReference>
<dbReference type="STRING" id="37001.A0A1A9W7B6"/>
<dbReference type="InterPro" id="IPR051487">
    <property type="entry name" value="Ser/Thr_Proteases_Immune/Dev"/>
</dbReference>
<dbReference type="Gene3D" id="3.30.1640.30">
    <property type="match status" value="1"/>
</dbReference>
<keyword evidence="1 11" id="KW-0645">Protease</keyword>
<dbReference type="Gene3D" id="2.40.10.10">
    <property type="entry name" value="Trypsin-like serine proteases"/>
    <property type="match status" value="2"/>
</dbReference>
<feature type="chain" id="PRO_5023967364" description="CLIP domain-containing serine protease" evidence="12">
    <location>
        <begin position="26"/>
        <end position="394"/>
    </location>
</feature>
<keyword evidence="7" id="KW-0865">Zymogen</keyword>
<keyword evidence="9" id="KW-0325">Glycoprotein</keyword>
<dbReference type="SUPFAM" id="SSF50494">
    <property type="entry name" value="Trypsin-like serine proteases"/>
    <property type="match status" value="1"/>
</dbReference>
<name>A0A1A9W7B6_9MUSC</name>
<keyword evidence="3 12" id="KW-0732">Signal</keyword>